<dbReference type="AlphaFoldDB" id="A0A451DL17"/>
<dbReference type="InterPro" id="IPR010035">
    <property type="entry name" value="Thi_S"/>
</dbReference>
<reference evidence="1 2" key="1">
    <citation type="submission" date="2019-02" db="EMBL/GenBank/DDBJ databases">
        <authorList>
            <person name="Manzano-Marin A."/>
            <person name="Manzano-Marin A."/>
        </authorList>
    </citation>
    <scope>NUCLEOTIDE SEQUENCE [LARGE SCALE GENOMIC DNA]</scope>
    <source>
        <strain evidence="1 2">ErCipseudotsugae</strain>
        <plasmid evidence="2">pbiothi</plasmid>
    </source>
</reference>
<name>A0A451DL17_9GAMM</name>
<dbReference type="Proteomes" id="UP000294343">
    <property type="component" value="Plasmid pBioThi"/>
</dbReference>
<dbReference type="CDD" id="cd00565">
    <property type="entry name" value="Ubl_ThiS"/>
    <property type="match status" value="1"/>
</dbReference>
<evidence type="ECO:0000313" key="2">
    <source>
        <dbReference type="Proteomes" id="UP000294343"/>
    </source>
</evidence>
<dbReference type="SUPFAM" id="SSF54285">
    <property type="entry name" value="MoaD/ThiS"/>
    <property type="match status" value="1"/>
</dbReference>
<proteinExistence type="predicted"/>
<dbReference type="InterPro" id="IPR016155">
    <property type="entry name" value="Mopterin_synth/thiamin_S_b"/>
</dbReference>
<dbReference type="Gene3D" id="3.10.20.30">
    <property type="match status" value="1"/>
</dbReference>
<accession>A0A451DL17</accession>
<dbReference type="EMBL" id="LR217731">
    <property type="protein sequence ID" value="VFP87353.1"/>
    <property type="molecule type" value="Genomic_DNA"/>
</dbReference>
<evidence type="ECO:0000313" key="1">
    <source>
        <dbReference type="EMBL" id="VFP87353.1"/>
    </source>
</evidence>
<keyword evidence="1" id="KW-0614">Plasmid</keyword>
<organism evidence="1 2">
    <name type="scientific">Candidatus Erwinia haradaeae</name>
    <dbReference type="NCBI Taxonomy" id="1922217"/>
    <lineage>
        <taxon>Bacteria</taxon>
        <taxon>Pseudomonadati</taxon>
        <taxon>Pseudomonadota</taxon>
        <taxon>Gammaproteobacteria</taxon>
        <taxon>Enterobacterales</taxon>
        <taxon>Erwiniaceae</taxon>
        <taxon>Erwinia</taxon>
    </lineage>
</organism>
<dbReference type="Pfam" id="PF02597">
    <property type="entry name" value="ThiS"/>
    <property type="match status" value="1"/>
</dbReference>
<dbReference type="PANTHER" id="PTHR34472:SF1">
    <property type="entry name" value="SULFUR CARRIER PROTEIN THIS"/>
    <property type="match status" value="1"/>
</dbReference>
<sequence length="67" mass="7536">MKITFNNRSLELQNPLSITEFLSYQFYPSSSGLALALNQTVIPQKNWPDYQIKDGDDILLFQAIAGG</sequence>
<geneLocation type="plasmid" evidence="1">
    <name>pBioThi</name>
</geneLocation>
<dbReference type="RefSeq" id="WP_174232572.1">
    <property type="nucleotide sequence ID" value="NZ_LR217731.1"/>
</dbReference>
<protein>
    <submittedName>
        <fullName evidence="1">Sulfur carrier protein ThiS</fullName>
    </submittedName>
</protein>
<dbReference type="InterPro" id="IPR003749">
    <property type="entry name" value="ThiS/MoaD-like"/>
</dbReference>
<gene>
    <name evidence="1" type="primary">thiS</name>
    <name evidence="1" type="ORF">ERCIPSPA2889_673</name>
</gene>
<dbReference type="InterPro" id="IPR012675">
    <property type="entry name" value="Beta-grasp_dom_sf"/>
</dbReference>
<dbReference type="PANTHER" id="PTHR34472">
    <property type="entry name" value="SULFUR CARRIER PROTEIN THIS"/>
    <property type="match status" value="1"/>
</dbReference>
<dbReference type="NCBIfam" id="TIGR01683">
    <property type="entry name" value="thiS"/>
    <property type="match status" value="1"/>
</dbReference>